<protein>
    <submittedName>
        <fullName evidence="2">Uncharacterized protein</fullName>
    </submittedName>
</protein>
<evidence type="ECO:0000256" key="1">
    <source>
        <dbReference type="SAM" id="MobiDB-lite"/>
    </source>
</evidence>
<dbReference type="EMBL" id="LVLJ01004085">
    <property type="protein sequence ID" value="OAE18276.1"/>
    <property type="molecule type" value="Genomic_DNA"/>
</dbReference>
<feature type="region of interest" description="Disordered" evidence="1">
    <location>
        <begin position="172"/>
        <end position="196"/>
    </location>
</feature>
<proteinExistence type="predicted"/>
<comment type="caution">
    <text evidence="2">The sequence shown here is derived from an EMBL/GenBank/DDBJ whole genome shotgun (WGS) entry which is preliminary data.</text>
</comment>
<name>A0A176VEP9_MARPO</name>
<reference evidence="2" key="1">
    <citation type="submission" date="2016-03" db="EMBL/GenBank/DDBJ databases">
        <title>Mechanisms controlling the formation of the plant cell surface in tip-growing cells are functionally conserved among land plants.</title>
        <authorList>
            <person name="Honkanen S."/>
            <person name="Jones V.A."/>
            <person name="Morieri G."/>
            <person name="Champion C."/>
            <person name="Hetherington A.J."/>
            <person name="Kelly S."/>
            <person name="Saint-Marcoux D."/>
            <person name="Proust H."/>
            <person name="Prescott H."/>
            <person name="Dolan L."/>
        </authorList>
    </citation>
    <scope>NUCLEOTIDE SEQUENCE [LARGE SCALE GENOMIC DNA]</scope>
    <source>
        <tissue evidence="2">Whole gametophyte</tissue>
    </source>
</reference>
<accession>A0A176VEP9</accession>
<dbReference type="AlphaFoldDB" id="A0A176VEP9"/>
<gene>
    <name evidence="2" type="ORF">AXG93_436s1050</name>
</gene>
<evidence type="ECO:0000313" key="3">
    <source>
        <dbReference type="Proteomes" id="UP000077202"/>
    </source>
</evidence>
<dbReference type="Proteomes" id="UP000077202">
    <property type="component" value="Unassembled WGS sequence"/>
</dbReference>
<sequence>MAVSHTAVYLQNRSPSKALPMTKPLTNFGMDRSRICATYKFLDVLPLPILKKAIRASVVAPAEQEGFTPFRPIPLASSTDPIRRFLPPPILPAVREISPVTPSPAVGVPQALSTSSVNHTPTTEVSATYPARFGQTYQRRTWKLRENPLSSTPLVDTVRNLEHLLGELRLQDTTSEAPADHTATGAASTSSPTIDPILRRAGAGKEYLHTLPAPSILSCEGGKSKETLTYQSFF</sequence>
<keyword evidence="3" id="KW-1185">Reference proteome</keyword>
<feature type="compositionally biased region" description="Low complexity" evidence="1">
    <location>
        <begin position="182"/>
        <end position="191"/>
    </location>
</feature>
<evidence type="ECO:0000313" key="2">
    <source>
        <dbReference type="EMBL" id="OAE18276.1"/>
    </source>
</evidence>
<organism evidence="2 3">
    <name type="scientific">Marchantia polymorpha subsp. ruderalis</name>
    <dbReference type="NCBI Taxonomy" id="1480154"/>
    <lineage>
        <taxon>Eukaryota</taxon>
        <taxon>Viridiplantae</taxon>
        <taxon>Streptophyta</taxon>
        <taxon>Embryophyta</taxon>
        <taxon>Marchantiophyta</taxon>
        <taxon>Marchantiopsida</taxon>
        <taxon>Marchantiidae</taxon>
        <taxon>Marchantiales</taxon>
        <taxon>Marchantiaceae</taxon>
        <taxon>Marchantia</taxon>
    </lineage>
</organism>